<keyword evidence="1" id="KW-0812">Transmembrane</keyword>
<organism evidence="2 3">
    <name type="scientific">Stenotrophomonas phage Pokken</name>
    <dbReference type="NCBI Taxonomy" id="2596674"/>
    <lineage>
        <taxon>Viruses</taxon>
        <taxon>Duplodnaviria</taxon>
        <taxon>Heunggongvirae</taxon>
        <taxon>Uroviricota</taxon>
        <taxon>Caudoviricetes</taxon>
        <taxon>Schitoviridae</taxon>
        <taxon>Pokkenvirus</taxon>
        <taxon>Pokkenvirus pokken</taxon>
    </lineage>
</organism>
<keyword evidence="1" id="KW-0472">Membrane</keyword>
<evidence type="ECO:0000313" key="3">
    <source>
        <dbReference type="Proteomes" id="UP000324257"/>
    </source>
</evidence>
<gene>
    <name evidence="2" type="ORF">CPT_Pokken_013</name>
</gene>
<feature type="transmembrane region" description="Helical" evidence="1">
    <location>
        <begin position="28"/>
        <end position="50"/>
    </location>
</feature>
<evidence type="ECO:0000313" key="2">
    <source>
        <dbReference type="EMBL" id="QEG09236.1"/>
    </source>
</evidence>
<proteinExistence type="predicted"/>
<evidence type="ECO:0000256" key="1">
    <source>
        <dbReference type="SAM" id="Phobius"/>
    </source>
</evidence>
<sequence>MKIWHLMVGLFLAIIIIANIKAVLTLVAILAVVIMVLVLVVLCGAIVWLIDKVFFNG</sequence>
<keyword evidence="1" id="KW-1133">Transmembrane helix</keyword>
<keyword evidence="3" id="KW-1185">Reference proteome</keyword>
<dbReference type="Proteomes" id="UP000324257">
    <property type="component" value="Segment"/>
</dbReference>
<name>A0A5B9N9E9_9CAUD</name>
<dbReference type="EMBL" id="MN062186">
    <property type="protein sequence ID" value="QEG09236.1"/>
    <property type="molecule type" value="Genomic_DNA"/>
</dbReference>
<reference evidence="3" key="1">
    <citation type="submission" date="2019-06" db="EMBL/GenBank/DDBJ databases">
        <title>The complete genome of Stenotrophomonas phage Pokken.</title>
        <authorList>
            <person name="Hayden A."/>
            <person name="Martinez N."/>
            <person name="Moreland R."/>
            <person name="Liu M."/>
            <person name="Gonzalez C.F."/>
            <person name="Ramsey J."/>
        </authorList>
    </citation>
    <scope>NUCLEOTIDE SEQUENCE [LARGE SCALE GENOMIC DNA]</scope>
</reference>
<accession>A0A5B9N9E9</accession>
<protein>
    <submittedName>
        <fullName evidence="2">Uncharacterized protein</fullName>
    </submittedName>
</protein>